<evidence type="ECO:0000313" key="3">
    <source>
        <dbReference type="EMBL" id="OAE37637.1"/>
    </source>
</evidence>
<reference evidence="3 4" key="1">
    <citation type="submission" date="2016-05" db="EMBL/GenBank/DDBJ databases">
        <authorList>
            <person name="Lavstsen T."/>
            <person name="Jespersen J.S."/>
        </authorList>
    </citation>
    <scope>NUCLEOTIDE SEQUENCE [LARGE SCALE GENOMIC DNA]</scope>
    <source>
        <strain evidence="3 4">KCJ1736</strain>
    </source>
</reference>
<dbReference type="EMBL" id="LXPS01000039">
    <property type="protein sequence ID" value="OAE37637.1"/>
    <property type="molecule type" value="Genomic_DNA"/>
</dbReference>
<feature type="coiled-coil region" evidence="1">
    <location>
        <begin position="377"/>
        <end position="404"/>
    </location>
</feature>
<dbReference type="Proteomes" id="UP000077098">
    <property type="component" value="Unassembled WGS sequence"/>
</dbReference>
<dbReference type="RefSeq" id="WP_063951318.1">
    <property type="nucleotide sequence ID" value="NZ_LXPS01000039.1"/>
</dbReference>
<evidence type="ECO:0000256" key="1">
    <source>
        <dbReference type="SAM" id="Coils"/>
    </source>
</evidence>
<proteinExistence type="predicted"/>
<feature type="compositionally biased region" description="Low complexity" evidence="2">
    <location>
        <begin position="205"/>
        <end position="215"/>
    </location>
</feature>
<gene>
    <name evidence="3" type="ORF">A7J57_08650</name>
</gene>
<sequence length="453" mass="48135">MWPFTSDNYLDQAVAQALPQANMQFGSMAGPSLRQDMPVSTPDTQPGGNRILNNPQLLNALARMGNAISVANDKGASFGGSLAAGSDAFLNELVRQQDADLDQRRANAQIAAYEASAAREKKDAEYGVRSNGFEGDIARARVILNDPMATAQQKSVAQAVVQTAERLQGSWDPVSGTWTMNRRADLGGQAVPSTQPSQAAPMETMQQPMSSPSPQMLPAPTDGGMLLPPPSTDGTPDAGLFQSTGNRKVNAALQEEAGKAEIAGRRAVNEGVGKVDADTFSAISNQTRTLAGMVPQLQRIETLAANTKTGGVGVARLELGKLFGLDLDGVPEAQAITAIQNAIGPSLRTPGSGASSDKDVAIFMSSIPTLMNTPGGIREINKTYTQLLDRKKEEERIARKLLREDGNLERFYDETEKLGPVFKSAPTAPAAAPATPSFDRSAIEAEMKRRMLK</sequence>
<accession>A0A176WYJ4</accession>
<feature type="region of interest" description="Disordered" evidence="2">
    <location>
        <begin position="187"/>
        <end position="215"/>
    </location>
</feature>
<comment type="caution">
    <text evidence="3">The sequence shown here is derived from an EMBL/GenBank/DDBJ whole genome shotgun (WGS) entry which is preliminary data.</text>
</comment>
<organism evidence="3 4">
    <name type="scientific">Agrobacterium tumefaciens</name>
    <dbReference type="NCBI Taxonomy" id="358"/>
    <lineage>
        <taxon>Bacteria</taxon>
        <taxon>Pseudomonadati</taxon>
        <taxon>Pseudomonadota</taxon>
        <taxon>Alphaproteobacteria</taxon>
        <taxon>Hyphomicrobiales</taxon>
        <taxon>Rhizobiaceae</taxon>
        <taxon>Rhizobium/Agrobacterium group</taxon>
        <taxon>Agrobacterium</taxon>
        <taxon>Agrobacterium tumefaciens complex</taxon>
    </lineage>
</organism>
<keyword evidence="1" id="KW-0175">Coiled coil</keyword>
<evidence type="ECO:0000256" key="2">
    <source>
        <dbReference type="SAM" id="MobiDB-lite"/>
    </source>
</evidence>
<evidence type="ECO:0000313" key="4">
    <source>
        <dbReference type="Proteomes" id="UP000077098"/>
    </source>
</evidence>
<protein>
    <submittedName>
        <fullName evidence="3">Uncharacterized protein</fullName>
    </submittedName>
</protein>
<dbReference type="AlphaFoldDB" id="A0A176WYJ4"/>
<name>A0A176WYJ4_AGRTU</name>